<keyword evidence="1" id="KW-0472">Membrane</keyword>
<gene>
    <name evidence="2" type="ORF">HCR76_16785</name>
</gene>
<evidence type="ECO:0000313" key="2">
    <source>
        <dbReference type="EMBL" id="QPZ38413.1"/>
    </source>
</evidence>
<sequence>MTSRRRLARALSSIAGVLVASILLGGLTSFAQQFLPSWFSSFANSASGWTLLTVALIFFARRSWWESALLGAASFVLLTLGYAAVSTLRGFVYDPTLFSIVGLVAGPFIGVAACWIRGRAFRASAATALLAGIGTGEAVYGLTVVGDTTSPVYWVFIGVVALALVVFMIARRIRRALPIAVALVGTPLIALAFNTSFNML</sequence>
<evidence type="ECO:0000313" key="3">
    <source>
        <dbReference type="Proteomes" id="UP000662814"/>
    </source>
</evidence>
<dbReference type="Proteomes" id="UP000662814">
    <property type="component" value="Chromosome"/>
</dbReference>
<name>A0ABX6YHZ5_9MICO</name>
<dbReference type="Pfam" id="PF20128">
    <property type="entry name" value="DUF6518"/>
    <property type="match status" value="1"/>
</dbReference>
<keyword evidence="3" id="KW-1185">Reference proteome</keyword>
<evidence type="ECO:0000256" key="1">
    <source>
        <dbReference type="SAM" id="Phobius"/>
    </source>
</evidence>
<dbReference type="RefSeq" id="WP_166986549.1">
    <property type="nucleotide sequence ID" value="NZ_CP061169.1"/>
</dbReference>
<proteinExistence type="predicted"/>
<feature type="transmembrane region" description="Helical" evidence="1">
    <location>
        <begin position="128"/>
        <end position="146"/>
    </location>
</feature>
<dbReference type="EMBL" id="CP061169">
    <property type="protein sequence ID" value="QPZ38413.1"/>
    <property type="molecule type" value="Genomic_DNA"/>
</dbReference>
<feature type="transmembrane region" description="Helical" evidence="1">
    <location>
        <begin position="97"/>
        <end position="116"/>
    </location>
</feature>
<feature type="transmembrane region" description="Helical" evidence="1">
    <location>
        <begin position="177"/>
        <end position="197"/>
    </location>
</feature>
<dbReference type="InterPro" id="IPR045393">
    <property type="entry name" value="DUF6518"/>
</dbReference>
<keyword evidence="1" id="KW-1133">Transmembrane helix</keyword>
<reference evidence="2 3" key="1">
    <citation type="submission" date="2020-12" db="EMBL/GenBank/DDBJ databases">
        <title>Microbacterium sp. HY060.</title>
        <authorList>
            <person name="Zhou J."/>
        </authorList>
    </citation>
    <scope>NUCLEOTIDE SEQUENCE [LARGE SCALE GENOMIC DNA]</scope>
    <source>
        <strain evidence="2 3">HY60</strain>
    </source>
</reference>
<accession>A0ABX6YHZ5</accession>
<feature type="transmembrane region" description="Helical" evidence="1">
    <location>
        <begin position="41"/>
        <end position="60"/>
    </location>
</feature>
<protein>
    <submittedName>
        <fullName evidence="2">Uncharacterized protein</fullName>
    </submittedName>
</protein>
<organism evidence="2 3">
    <name type="scientific">Paramicrobacterium chengjingii</name>
    <dbReference type="NCBI Taxonomy" id="2769067"/>
    <lineage>
        <taxon>Bacteria</taxon>
        <taxon>Bacillati</taxon>
        <taxon>Actinomycetota</taxon>
        <taxon>Actinomycetes</taxon>
        <taxon>Micrococcales</taxon>
        <taxon>Microbacteriaceae</taxon>
        <taxon>Paramicrobacterium</taxon>
    </lineage>
</organism>
<feature type="transmembrane region" description="Helical" evidence="1">
    <location>
        <begin position="67"/>
        <end position="85"/>
    </location>
</feature>
<keyword evidence="1" id="KW-0812">Transmembrane</keyword>
<feature type="transmembrane region" description="Helical" evidence="1">
    <location>
        <begin position="152"/>
        <end position="170"/>
    </location>
</feature>